<evidence type="ECO:0000256" key="1">
    <source>
        <dbReference type="SAM" id="MobiDB-lite"/>
    </source>
</evidence>
<dbReference type="EnsemblMetazoa" id="ENSAATROPT017249">
    <property type="protein sequence ID" value="ENSAATROPP015221"/>
    <property type="gene ID" value="ENSAATROPG014113"/>
</dbReference>
<feature type="compositionally biased region" description="Polar residues" evidence="1">
    <location>
        <begin position="12"/>
        <end position="24"/>
    </location>
</feature>
<feature type="region of interest" description="Disordered" evidence="1">
    <location>
        <begin position="100"/>
        <end position="147"/>
    </location>
</feature>
<feature type="region of interest" description="Disordered" evidence="1">
    <location>
        <begin position="1"/>
        <end position="79"/>
    </location>
</feature>
<reference evidence="2" key="1">
    <citation type="submission" date="2024-04" db="UniProtKB">
        <authorList>
            <consortium name="EnsemblMetazoa"/>
        </authorList>
    </citation>
    <scope>IDENTIFICATION</scope>
    <source>
        <strain evidence="2">EBRO</strain>
    </source>
</reference>
<organism evidence="2 3">
    <name type="scientific">Anopheles atroparvus</name>
    <name type="common">European mosquito</name>
    <dbReference type="NCBI Taxonomy" id="41427"/>
    <lineage>
        <taxon>Eukaryota</taxon>
        <taxon>Metazoa</taxon>
        <taxon>Ecdysozoa</taxon>
        <taxon>Arthropoda</taxon>
        <taxon>Hexapoda</taxon>
        <taxon>Insecta</taxon>
        <taxon>Pterygota</taxon>
        <taxon>Neoptera</taxon>
        <taxon>Endopterygota</taxon>
        <taxon>Diptera</taxon>
        <taxon>Nematocera</taxon>
        <taxon>Culicoidea</taxon>
        <taxon>Culicidae</taxon>
        <taxon>Anophelinae</taxon>
        <taxon>Anopheles</taxon>
    </lineage>
</organism>
<sequence>MRLCRGEMQAVSAGNGQMKRNTQNAKHRKQLPLKVGLEEKKSACHQRASKWETKKETNETKRNEKKNTGADGAAGEKSRHADFHFGFSWEAIAICYQKKKKRKKDWQATDPGSQAGRQPAGRNQDRQNPNRYRDTLDAGLACTGWQG</sequence>
<keyword evidence="3" id="KW-1185">Reference proteome</keyword>
<name>A0AAG5DVP4_ANOAO</name>
<dbReference type="Proteomes" id="UP000075880">
    <property type="component" value="Unassembled WGS sequence"/>
</dbReference>
<proteinExistence type="predicted"/>
<evidence type="ECO:0000313" key="2">
    <source>
        <dbReference type="EnsemblMetazoa" id="ENSAATROPP015221"/>
    </source>
</evidence>
<evidence type="ECO:0000313" key="3">
    <source>
        <dbReference type="Proteomes" id="UP000075880"/>
    </source>
</evidence>
<dbReference type="AlphaFoldDB" id="A0AAG5DVP4"/>
<protein>
    <submittedName>
        <fullName evidence="2">Uncharacterized protein</fullName>
    </submittedName>
</protein>
<accession>A0AAG5DVP4</accession>
<feature type="compositionally biased region" description="Basic and acidic residues" evidence="1">
    <location>
        <begin position="49"/>
        <end position="79"/>
    </location>
</feature>